<dbReference type="Proteomes" id="UP001159405">
    <property type="component" value="Unassembled WGS sequence"/>
</dbReference>
<sequence length="91" mass="10676">MRNYNPVSPSKMAIGSKIELGRIVLYVFFPVAVFAFFNMPESYEEFMSQKKKELYPPDQDCHRPPTTLEDIKKAREKMVEDNRKETAQQSQ</sequence>
<accession>A0ABN8QPF1</accession>
<evidence type="ECO:0000256" key="2">
    <source>
        <dbReference type="ARBA" id="ARBA00004325"/>
    </source>
</evidence>
<evidence type="ECO:0000313" key="10">
    <source>
        <dbReference type="EMBL" id="CAH3168121.1"/>
    </source>
</evidence>
<evidence type="ECO:0000313" key="11">
    <source>
        <dbReference type="Proteomes" id="UP001159405"/>
    </source>
</evidence>
<evidence type="ECO:0000256" key="6">
    <source>
        <dbReference type="ARBA" id="ARBA00023128"/>
    </source>
</evidence>
<comment type="subcellular location">
    <subcellularLocation>
        <location evidence="1">Membrane</location>
        <topology evidence="1">Single-pass membrane protein</topology>
    </subcellularLocation>
    <subcellularLocation>
        <location evidence="2">Mitochondrion membrane</location>
    </subcellularLocation>
</comment>
<keyword evidence="7 9" id="KW-0472">Membrane</keyword>
<evidence type="ECO:0000256" key="4">
    <source>
        <dbReference type="ARBA" id="ARBA00022946"/>
    </source>
</evidence>
<keyword evidence="11" id="KW-1185">Reference proteome</keyword>
<comment type="caution">
    <text evidence="10">The sequence shown here is derived from an EMBL/GenBank/DDBJ whole genome shotgun (WGS) entry which is preliminary data.</text>
</comment>
<dbReference type="Pfam" id="PF09803">
    <property type="entry name" value="Pet100"/>
    <property type="match status" value="1"/>
</dbReference>
<proteinExistence type="inferred from homology"/>
<keyword evidence="4" id="KW-0809">Transit peptide</keyword>
<keyword evidence="6" id="KW-0496">Mitochondrion</keyword>
<evidence type="ECO:0000256" key="3">
    <source>
        <dbReference type="ARBA" id="ARBA00022692"/>
    </source>
</evidence>
<dbReference type="PANTHER" id="PTHR33968:SF1">
    <property type="entry name" value="PROTEIN PET100 HOMOLOG, MITOCHONDRIAL"/>
    <property type="match status" value="1"/>
</dbReference>
<reference evidence="10 11" key="1">
    <citation type="submission" date="2022-05" db="EMBL/GenBank/DDBJ databases">
        <authorList>
            <consortium name="Genoscope - CEA"/>
            <person name="William W."/>
        </authorList>
    </citation>
    <scope>NUCLEOTIDE SEQUENCE [LARGE SCALE GENOMIC DNA]</scope>
</reference>
<keyword evidence="3 9" id="KW-0812">Transmembrane</keyword>
<evidence type="ECO:0000256" key="9">
    <source>
        <dbReference type="SAM" id="Phobius"/>
    </source>
</evidence>
<feature type="transmembrane region" description="Helical" evidence="9">
    <location>
        <begin position="20"/>
        <end position="39"/>
    </location>
</feature>
<organism evidence="10 11">
    <name type="scientific">Porites lobata</name>
    <dbReference type="NCBI Taxonomy" id="104759"/>
    <lineage>
        <taxon>Eukaryota</taxon>
        <taxon>Metazoa</taxon>
        <taxon>Cnidaria</taxon>
        <taxon>Anthozoa</taxon>
        <taxon>Hexacorallia</taxon>
        <taxon>Scleractinia</taxon>
        <taxon>Fungiina</taxon>
        <taxon>Poritidae</taxon>
        <taxon>Porites</taxon>
    </lineage>
</organism>
<gene>
    <name evidence="10" type="ORF">PLOB_00009035</name>
</gene>
<name>A0ABN8QPF1_9CNID</name>
<evidence type="ECO:0000256" key="1">
    <source>
        <dbReference type="ARBA" id="ARBA00004167"/>
    </source>
</evidence>
<evidence type="ECO:0000256" key="8">
    <source>
        <dbReference type="ARBA" id="ARBA00038077"/>
    </source>
</evidence>
<evidence type="ECO:0000256" key="7">
    <source>
        <dbReference type="ARBA" id="ARBA00023136"/>
    </source>
</evidence>
<dbReference type="EMBL" id="CALNXK010000143">
    <property type="protein sequence ID" value="CAH3168121.1"/>
    <property type="molecule type" value="Genomic_DNA"/>
</dbReference>
<keyword evidence="5 9" id="KW-1133">Transmembrane helix</keyword>
<evidence type="ECO:0000256" key="5">
    <source>
        <dbReference type="ARBA" id="ARBA00022989"/>
    </source>
</evidence>
<dbReference type="PANTHER" id="PTHR33968">
    <property type="entry name" value="PROTEIN PET100 HOMOLOG, MITOCHONDRIAL"/>
    <property type="match status" value="1"/>
</dbReference>
<protein>
    <submittedName>
        <fullName evidence="10">Uncharacterized protein</fullName>
    </submittedName>
</protein>
<comment type="similarity">
    <text evidence="8">Belongs to the PET100 family.</text>
</comment>
<dbReference type="InterPro" id="IPR018625">
    <property type="entry name" value="Pet100"/>
</dbReference>